<dbReference type="InterPro" id="IPR025295">
    <property type="entry name" value="eCIS_core_dom"/>
</dbReference>
<dbReference type="EMBL" id="CP163432">
    <property type="protein sequence ID" value="XDQ09039.1"/>
    <property type="molecule type" value="Genomic_DNA"/>
</dbReference>
<feature type="compositionally biased region" description="Basic and acidic residues" evidence="1">
    <location>
        <begin position="384"/>
        <end position="398"/>
    </location>
</feature>
<feature type="region of interest" description="Disordered" evidence="1">
    <location>
        <begin position="1627"/>
        <end position="1852"/>
    </location>
</feature>
<feature type="compositionally biased region" description="Basic and acidic residues" evidence="1">
    <location>
        <begin position="1155"/>
        <end position="1275"/>
    </location>
</feature>
<gene>
    <name evidence="3" type="ORF">AB5J55_04970</name>
</gene>
<name>A0AB39MTH5_9ACTN</name>
<dbReference type="RefSeq" id="WP_369269479.1">
    <property type="nucleotide sequence ID" value="NZ_CP163432.1"/>
</dbReference>
<feature type="region of interest" description="Disordered" evidence="1">
    <location>
        <begin position="1885"/>
        <end position="1916"/>
    </location>
</feature>
<feature type="compositionally biased region" description="Basic residues" evidence="1">
    <location>
        <begin position="1711"/>
        <end position="1720"/>
    </location>
</feature>
<feature type="compositionally biased region" description="Low complexity" evidence="1">
    <location>
        <begin position="1"/>
        <end position="13"/>
    </location>
</feature>
<feature type="compositionally biased region" description="Gly residues" evidence="1">
    <location>
        <begin position="738"/>
        <end position="756"/>
    </location>
</feature>
<evidence type="ECO:0000313" key="3">
    <source>
        <dbReference type="EMBL" id="XDQ09039.1"/>
    </source>
</evidence>
<feature type="region of interest" description="Disordered" evidence="1">
    <location>
        <begin position="1"/>
        <end position="50"/>
    </location>
</feature>
<feature type="compositionally biased region" description="Basic and acidic residues" evidence="1">
    <location>
        <begin position="1063"/>
        <end position="1094"/>
    </location>
</feature>
<dbReference type="Pfam" id="PF13699">
    <property type="entry name" value="eCIS_core"/>
    <property type="match status" value="1"/>
</dbReference>
<feature type="compositionally biased region" description="Basic and acidic residues" evidence="1">
    <location>
        <begin position="1721"/>
        <end position="1755"/>
    </location>
</feature>
<accession>A0AB39MTH5</accession>
<feature type="compositionally biased region" description="Basic and acidic residues" evidence="1">
    <location>
        <begin position="722"/>
        <end position="737"/>
    </location>
</feature>
<protein>
    <submittedName>
        <fullName evidence="3">DUF4157 domain-containing protein</fullName>
    </submittedName>
</protein>
<feature type="compositionally biased region" description="Basic and acidic residues" evidence="1">
    <location>
        <begin position="931"/>
        <end position="948"/>
    </location>
</feature>
<feature type="compositionally biased region" description="Low complexity" evidence="1">
    <location>
        <begin position="433"/>
        <end position="446"/>
    </location>
</feature>
<evidence type="ECO:0000259" key="2">
    <source>
        <dbReference type="Pfam" id="PF13699"/>
    </source>
</evidence>
<feature type="compositionally biased region" description="Basic and acidic residues" evidence="1">
    <location>
        <begin position="1762"/>
        <end position="1833"/>
    </location>
</feature>
<feature type="compositionally biased region" description="Basic and acidic residues" evidence="1">
    <location>
        <begin position="661"/>
        <end position="671"/>
    </location>
</feature>
<feature type="region of interest" description="Disordered" evidence="1">
    <location>
        <begin position="1039"/>
        <end position="1279"/>
    </location>
</feature>
<organism evidence="3">
    <name type="scientific">Streptomyces sp. R11</name>
    <dbReference type="NCBI Taxonomy" id="3238625"/>
    <lineage>
        <taxon>Bacteria</taxon>
        <taxon>Bacillati</taxon>
        <taxon>Actinomycetota</taxon>
        <taxon>Actinomycetes</taxon>
        <taxon>Kitasatosporales</taxon>
        <taxon>Streptomycetaceae</taxon>
        <taxon>Streptomyces</taxon>
    </lineage>
</organism>
<feature type="compositionally biased region" description="Basic and acidic residues" evidence="1">
    <location>
        <begin position="1885"/>
        <end position="1914"/>
    </location>
</feature>
<proteinExistence type="predicted"/>
<sequence length="2312" mass="248172">MSSQAQDAQSEQAAEQRRRKRKERAAKSRTPEPKDIVSGAGQPLDPGVRRELEERLGHDLSRVRLHTGRDAGQLTELLGADAVAVGQDIFFREGAFKPGTDEGRRLLAHELLHTVQNPHGLGALRAGRELGAVSVPQQAIEREAEAAAQQLVPGQDHDPQTPEVEVGQATPGWLRYATVDADRRRMQELDPATVVDRLANTVLRSLRGDPEDRSGRARLHLARMSAQVQDVVLDRLETRVPAPVLDRLLADVEELEQAGPLPLDAAAAPLAVPGAADEVAQERRRDETAEEGPDAREPKEGAEGGRGEDEQEKPGEGGVQPATEGRTGAAGDGKGSTSPEDAAVQDKEEAGARDQDRSRSRQADEDASAGEEKNASAQDAQQKAADDGTKEDEAKNDEAAAEEDREEAGGQEEAPPEPEQQAGEQQAHQDEGPAVASSAAAAPMPVDRSGAEPGERSRTGGDTGPLRAAGDPENEQDADDEPLGLDSEPTEQETTADQETSEAAARGDEPVPDVDLVGYTDAARNPGLVEERKKGTAPRPALPSTDAGPAPDEAEPVGPEETPARSGADDGSQGLADQDLFAGASSEQGVGPDGAGSTSGIGADGSGLSTAPSAGGIGDKLQAEQRAEDAEARRRDEEARTADGAGPGGAPPTGEPAGPERLAKADEDARTQDAGSSQASGKAAEGGSKSEDSSKQGSQAAGAPAKGESTPAKGATEPGAGTDKDAAKPAAEGEDKTGGTGSGTGTGTGADSGGGNPDTPGTTPTPTPDDRGVTDGNGDATSPRPETGPDKVSTPGPGSAPQLAPGNGPSPMSAAEAKTNTPKAGGASGSGGGASTARPKPSGSKRQAARQVARNARRTPGGGGRSSKAPAPARGGGGRGGASAPARSKKEGAAPDVSNATPEAGLATAAGLKPHQMLDTLKGVNGAVGRSVDKERSALRKAPPKEQRPSGSPRTVPGGPTSAAPGTYTNAKVARTDAAPGKTPEITGDQKPEGEVPGANVPEPSWWDIAVTIGAQLFGKLLKEILPLDDLIDSILGLPTKDEGLQNAKVGDAPRLPLDNDSDPQRTDEQGRKLDERKSELHRSGREDAARPMGEDQIYPDVPKETLTGKVPGGNGKNAKGAGRTMTGGGVPIESASAVAEHDRGPQIQAGFGEGRQKMGQERKAKDDKAHKDRQKHDQDLKREVDKSGKQQSDARDKGRSDVADSRDKWRKEQDDKTAEIDGKKGKKYDEVRKDIDDKQQQTDKDVDKRTEDDNKKITDEQTNAEKEAEKKQEDGKDDADNWLEEAIEKLKEFFEGLKKAIKGIFEKARQLVTDLIDRFKQQVFKLIDDARNWVIDKINKFADVLVALGDELLADYPAMRDKWRRTIDGARDWAVEKVNQLADGLKEIAGRLLDGLCGALLAGLDVLETGMLAAVEVAESATVGALEFGAAVVEGLGEWAAIFNDIVSDPGDWISKAGAAADTGAREHLFNEVTSAVKAWFNQKVQEIIGIPIEDFQELVSGGVTVEQMAQMAWDEALPQLPVIIGVLVVEKVVAKLIPGAGWVMAVIDALKTAWGALSEILAAFGLFMDFLKSVKSGNGALPFAKAVAAGVVALLELIYEFLIEGVGRFMGKVADKLGDMLKNLRRKKDKPDGPDAPPAQPNAPGNTKDRDQAQAPTTSDRSPNPDRPTDRGSDRDDDRTAPRRPTTNQKSRPPTRPRPGKRSSPEKKRPSHTTRPRKRRDDERRREEGREVNAARKRVRDAEQRTRNDKDDTPGTPSRRRPDTGRTDSRGPDNRRPGDRRTDDRRTDDRRTDDKRRPDERRTDDKRRPDNTRTDDRRRDADRDRDKDRRPGNRVRRARQSVKSAVNRARRAAAKLFGKARRKVGNRLNDRLRRLRDQWRRRNDRDRRRDRDRDRARDRDRQAQQEGRRDYDLPSVRFRTVDGAMHTLLFDGKGKSADLAMRSTLAEITSYINDWERENNSAPISENQELRTKQEVARKQAEALRKQTEAVQAGLPDREPGSARYNRRTSRTSYGEPIFLSADQPGVERQLRALRALMETLATALEQRSRGANEPPLPATILPPFSDGDTAKSFRAHHIKKSTPLGTEASERPDVWPLGWDRVVAEGLSNRGDWVRMHMLTAVLGGHASTSNLAPATREDNIAAREKAEHPAARAIGKKSGGTGQLEKMVWYDVNITMRGTHPGFPSAVDMYWGSYEYPKGHWQRKSRPDGSWTTGTFAAPPWRATGNSPLTVNLNNATDKQIVAVTRLAAAHAKKIIALRDKQPTKTFSGMGDLEGKLKAQTSGPAALAAVVRMIDILKTAVRNQKLYF</sequence>
<evidence type="ECO:0000256" key="1">
    <source>
        <dbReference type="SAM" id="MobiDB-lite"/>
    </source>
</evidence>
<feature type="compositionally biased region" description="Basic and acidic residues" evidence="1">
    <location>
        <begin position="621"/>
        <end position="641"/>
    </location>
</feature>
<feature type="compositionally biased region" description="Gly residues" evidence="1">
    <location>
        <begin position="591"/>
        <end position="605"/>
    </location>
</feature>
<feature type="compositionally biased region" description="Acidic residues" evidence="1">
    <location>
        <begin position="472"/>
        <end position="500"/>
    </location>
</feature>
<feature type="compositionally biased region" description="Basic and acidic residues" evidence="1">
    <location>
        <begin position="449"/>
        <end position="459"/>
    </location>
</feature>
<feature type="compositionally biased region" description="Basic and acidic residues" evidence="1">
    <location>
        <begin position="280"/>
        <end position="315"/>
    </location>
</feature>
<feature type="region of interest" description="Disordered" evidence="1">
    <location>
        <begin position="274"/>
        <end position="1003"/>
    </location>
</feature>
<reference evidence="3" key="1">
    <citation type="submission" date="2024-07" db="EMBL/GenBank/DDBJ databases">
        <authorList>
            <person name="Yu S.T."/>
        </authorList>
    </citation>
    <scope>NUCLEOTIDE SEQUENCE</scope>
    <source>
        <strain evidence="3">R11</strain>
    </source>
</reference>
<feature type="domain" description="eCIS core" evidence="2">
    <location>
        <begin position="43"/>
        <end position="118"/>
    </location>
</feature>
<feature type="compositionally biased region" description="Basic and acidic residues" evidence="1">
    <location>
        <begin position="344"/>
        <end position="374"/>
    </location>
</feature>
<feature type="compositionally biased region" description="Acidic residues" evidence="1">
    <location>
        <begin position="399"/>
        <end position="416"/>
    </location>
</feature>
<feature type="region of interest" description="Disordered" evidence="1">
    <location>
        <begin position="1990"/>
        <end position="2012"/>
    </location>
</feature>
<feature type="compositionally biased region" description="Basic and acidic residues" evidence="1">
    <location>
        <begin position="1665"/>
        <end position="1683"/>
    </location>
</feature>
<feature type="compositionally biased region" description="Basic and acidic residues" evidence="1">
    <location>
        <begin position="25"/>
        <end position="35"/>
    </location>
</feature>